<evidence type="ECO:0000256" key="1">
    <source>
        <dbReference type="SAM" id="Phobius"/>
    </source>
</evidence>
<evidence type="ECO:0000313" key="2">
    <source>
        <dbReference type="EMBL" id="GIH88301.1"/>
    </source>
</evidence>
<dbReference type="Proteomes" id="UP000655044">
    <property type="component" value="Unassembled WGS sequence"/>
</dbReference>
<sequence>MFVGRAADAHRDVGVHGTGDQCAQALAGFDDAYLLHVHVSIVIQVFIVYIKVALSAGATRAGWTRPEKGPWSRGFPQAAEAMADGGNSAVRDGPHAR</sequence>
<protein>
    <submittedName>
        <fullName evidence="2">Uncharacterized protein</fullName>
    </submittedName>
</protein>
<name>A0A8J3S4L2_PLARO</name>
<reference evidence="2" key="1">
    <citation type="submission" date="2021-01" db="EMBL/GenBank/DDBJ databases">
        <title>Whole genome shotgun sequence of Planobispora rosea NBRC 15558.</title>
        <authorList>
            <person name="Komaki H."/>
            <person name="Tamura T."/>
        </authorList>
    </citation>
    <scope>NUCLEOTIDE SEQUENCE</scope>
    <source>
        <strain evidence="2">NBRC 15558</strain>
    </source>
</reference>
<keyword evidence="1" id="KW-0812">Transmembrane</keyword>
<proteinExistence type="predicted"/>
<evidence type="ECO:0000313" key="3">
    <source>
        <dbReference type="Proteomes" id="UP000655044"/>
    </source>
</evidence>
<gene>
    <name evidence="2" type="ORF">Pro02_67090</name>
</gene>
<dbReference type="AlphaFoldDB" id="A0A8J3S4L2"/>
<keyword evidence="1" id="KW-0472">Membrane</keyword>
<feature type="transmembrane region" description="Helical" evidence="1">
    <location>
        <begin position="33"/>
        <end position="54"/>
    </location>
</feature>
<comment type="caution">
    <text evidence="2">The sequence shown here is derived from an EMBL/GenBank/DDBJ whole genome shotgun (WGS) entry which is preliminary data.</text>
</comment>
<dbReference type="EMBL" id="BOOI01000078">
    <property type="protein sequence ID" value="GIH88301.1"/>
    <property type="molecule type" value="Genomic_DNA"/>
</dbReference>
<accession>A0A8J3S4L2</accession>
<organism evidence="2 3">
    <name type="scientific">Planobispora rosea</name>
    <dbReference type="NCBI Taxonomy" id="35762"/>
    <lineage>
        <taxon>Bacteria</taxon>
        <taxon>Bacillati</taxon>
        <taxon>Actinomycetota</taxon>
        <taxon>Actinomycetes</taxon>
        <taxon>Streptosporangiales</taxon>
        <taxon>Streptosporangiaceae</taxon>
        <taxon>Planobispora</taxon>
    </lineage>
</organism>
<keyword evidence="3" id="KW-1185">Reference proteome</keyword>
<keyword evidence="1" id="KW-1133">Transmembrane helix</keyword>